<organism evidence="2 3">
    <name type="scientific">Bifidobacterium actinocoloniiforme DSM 22766</name>
    <dbReference type="NCBI Taxonomy" id="1437605"/>
    <lineage>
        <taxon>Bacteria</taxon>
        <taxon>Bacillati</taxon>
        <taxon>Actinomycetota</taxon>
        <taxon>Actinomycetes</taxon>
        <taxon>Bifidobacteriales</taxon>
        <taxon>Bifidobacteriaceae</taxon>
        <taxon>Bifidobacterium</taxon>
    </lineage>
</organism>
<sequence length="114" mass="12249">MIPLLVAFVVLCLLSAHAVNGFPGMKWVRGMAGVVSFLFLIAVELGLYISFSPNPSGTWIGGIQSRYFIPVIPVVALLLPDMGIEKISVKKALGWCYILVVLSYAGMIITHVAG</sequence>
<gene>
    <name evidence="2" type="ORF">BACT_1244</name>
</gene>
<dbReference type="Proteomes" id="UP000029015">
    <property type="component" value="Unassembled WGS sequence"/>
</dbReference>
<dbReference type="PATRIC" id="fig|1437605.7.peg.993"/>
<keyword evidence="1" id="KW-0472">Membrane</keyword>
<dbReference type="KEGG" id="bact:AB656_04850"/>
<feature type="transmembrane region" description="Helical" evidence="1">
    <location>
        <begin position="28"/>
        <end position="51"/>
    </location>
</feature>
<name>A0A086Z1Z0_9BIFI</name>
<protein>
    <submittedName>
        <fullName evidence="2">Uncharacterized protein</fullName>
    </submittedName>
</protein>
<dbReference type="OrthoDB" id="3231226at2"/>
<keyword evidence="3" id="KW-1185">Reference proteome</keyword>
<proteinExistence type="predicted"/>
<evidence type="ECO:0000256" key="1">
    <source>
        <dbReference type="SAM" id="Phobius"/>
    </source>
</evidence>
<keyword evidence="1" id="KW-0812">Transmembrane</keyword>
<keyword evidence="1" id="KW-1133">Transmembrane helix</keyword>
<dbReference type="AlphaFoldDB" id="A0A086Z1Z0"/>
<dbReference type="RefSeq" id="WP_033503693.1">
    <property type="nucleotide sequence ID" value="NZ_CP011786.1"/>
</dbReference>
<reference evidence="2 3" key="1">
    <citation type="submission" date="2014-03" db="EMBL/GenBank/DDBJ databases">
        <title>Genomics of Bifidobacteria.</title>
        <authorList>
            <person name="Ventura M."/>
            <person name="Milani C."/>
            <person name="Lugli G.A."/>
        </authorList>
    </citation>
    <scope>NUCLEOTIDE SEQUENCE [LARGE SCALE GENOMIC DNA]</scope>
    <source>
        <strain evidence="2 3">DSM 22766</strain>
    </source>
</reference>
<dbReference type="EMBL" id="JGYK01000001">
    <property type="protein sequence ID" value="KFI40540.1"/>
    <property type="molecule type" value="Genomic_DNA"/>
</dbReference>
<comment type="caution">
    <text evidence="2">The sequence shown here is derived from an EMBL/GenBank/DDBJ whole genome shotgun (WGS) entry which is preliminary data.</text>
</comment>
<evidence type="ECO:0000313" key="2">
    <source>
        <dbReference type="EMBL" id="KFI40540.1"/>
    </source>
</evidence>
<feature type="transmembrane region" description="Helical" evidence="1">
    <location>
        <begin position="63"/>
        <end position="80"/>
    </location>
</feature>
<accession>A0A086Z1Z0</accession>
<evidence type="ECO:0000313" key="3">
    <source>
        <dbReference type="Proteomes" id="UP000029015"/>
    </source>
</evidence>
<feature type="transmembrane region" description="Helical" evidence="1">
    <location>
        <begin position="92"/>
        <end position="113"/>
    </location>
</feature>